<dbReference type="InterPro" id="IPR033453">
    <property type="entry name" value="Glyco_hydro_30_TIM-barrel"/>
</dbReference>
<evidence type="ECO:0000256" key="5">
    <source>
        <dbReference type="SAM" id="SignalP"/>
    </source>
</evidence>
<dbReference type="PANTHER" id="PTHR11069">
    <property type="entry name" value="GLUCOSYLCERAMIDASE"/>
    <property type="match status" value="1"/>
</dbReference>
<feature type="chain" id="PRO_5009288514" evidence="5">
    <location>
        <begin position="25"/>
        <end position="484"/>
    </location>
</feature>
<dbReference type="InterPro" id="IPR017853">
    <property type="entry name" value="GH"/>
</dbReference>
<dbReference type="Pfam" id="PF17189">
    <property type="entry name" value="Glyco_hydro_30C"/>
    <property type="match status" value="1"/>
</dbReference>
<dbReference type="GO" id="GO:0006680">
    <property type="term" value="P:glucosylceramide catabolic process"/>
    <property type="evidence" value="ECO:0007669"/>
    <property type="project" value="TreeGrafter"/>
</dbReference>
<dbReference type="InterPro" id="IPR013780">
    <property type="entry name" value="Glyco_hydro_b"/>
</dbReference>
<protein>
    <submittedName>
        <fullName evidence="8">Glucosylceramidase</fullName>
    </submittedName>
</protein>
<keyword evidence="2 5" id="KW-0732">Signal</keyword>
<dbReference type="GO" id="GO:0004348">
    <property type="term" value="F:glucosylceramidase activity"/>
    <property type="evidence" value="ECO:0007669"/>
    <property type="project" value="InterPro"/>
</dbReference>
<gene>
    <name evidence="8" type="ORF">SAMN05421847_1275</name>
</gene>
<reference evidence="9" key="1">
    <citation type="submission" date="2016-10" db="EMBL/GenBank/DDBJ databases">
        <authorList>
            <person name="Varghese N."/>
            <person name="Submissions S."/>
        </authorList>
    </citation>
    <scope>NUCLEOTIDE SEQUENCE [LARGE SCALE GENOMIC DNA]</scope>
    <source>
        <strain evidence="9">DSM 21580</strain>
    </source>
</reference>
<evidence type="ECO:0000259" key="7">
    <source>
        <dbReference type="Pfam" id="PF17189"/>
    </source>
</evidence>
<evidence type="ECO:0000256" key="3">
    <source>
        <dbReference type="ARBA" id="ARBA00022801"/>
    </source>
</evidence>
<evidence type="ECO:0000259" key="6">
    <source>
        <dbReference type="Pfam" id="PF02055"/>
    </source>
</evidence>
<comment type="similarity">
    <text evidence="1 4">Belongs to the glycosyl hydrolase 30 family.</text>
</comment>
<dbReference type="Gene3D" id="2.60.40.1180">
    <property type="entry name" value="Golgi alpha-mannosidase II"/>
    <property type="match status" value="1"/>
</dbReference>
<feature type="domain" description="Glycosyl hydrolase family 30 beta sandwich" evidence="7">
    <location>
        <begin position="423"/>
        <end position="482"/>
    </location>
</feature>
<organism evidence="8 9">
    <name type="scientific">Halpernia humi</name>
    <dbReference type="NCBI Taxonomy" id="493375"/>
    <lineage>
        <taxon>Bacteria</taxon>
        <taxon>Pseudomonadati</taxon>
        <taxon>Bacteroidota</taxon>
        <taxon>Flavobacteriia</taxon>
        <taxon>Flavobacteriales</taxon>
        <taxon>Weeksellaceae</taxon>
        <taxon>Chryseobacterium group</taxon>
        <taxon>Halpernia</taxon>
    </lineage>
</organism>
<sequence>MIKGKIVSKPLLYFIVLISVICCSGGTTDPSPKDPIKPPTTVTNEVDVWLTKSDQSVKLQKQTSVLAFSSDSNNYQNIDINTSQTFQSVDGFGYTLTGGSAEVINKLTPSKKQELLQDLFGNSATSIGVSYLRISIGASDLNSSVFSYDDIPAGETDLNLTKFSLDKDLPLINLLKEILAINPKIKILATPWSSPVWMKDNGNTVGGSLLPKYYSVYADYFVKYIKAMQQNGIMIDAVTPQNEPLNPNNNPSLVMTAPQQADFIKNNLGPAFKSAGISTKIINYDHNCDVTNYSLSILGDPIANPFIDGSAFHLYAGDISALSTVHDAFPSKNVYFTEQYTASTGDFAGDLKWHLKNVIIGSMRNWSKTALEWNLANDPNFSPHTNGGCTVCKGAITINSSESYTKNVAYYIIAHASKFVPQGSIRVATSQSGTLSNVGFKTPDGKTVLIVENDAATVQAFNIKINGKWATTILDGGSVATYIF</sequence>
<evidence type="ECO:0000313" key="9">
    <source>
        <dbReference type="Proteomes" id="UP000236738"/>
    </source>
</evidence>
<evidence type="ECO:0000313" key="8">
    <source>
        <dbReference type="EMBL" id="SEG00935.1"/>
    </source>
</evidence>
<evidence type="ECO:0000256" key="2">
    <source>
        <dbReference type="ARBA" id="ARBA00022729"/>
    </source>
</evidence>
<accession>A0A1H5WNR0</accession>
<name>A0A1H5WNR0_9FLAO</name>
<keyword evidence="4" id="KW-0326">Glycosidase</keyword>
<proteinExistence type="inferred from homology"/>
<keyword evidence="9" id="KW-1185">Reference proteome</keyword>
<dbReference type="RefSeq" id="WP_103913261.1">
    <property type="nucleotide sequence ID" value="NZ_FNUS01000002.1"/>
</dbReference>
<dbReference type="OrthoDB" id="9806701at2"/>
<dbReference type="InterPro" id="IPR001139">
    <property type="entry name" value="Glyco_hydro_30"/>
</dbReference>
<dbReference type="EMBL" id="FNUS01000002">
    <property type="protein sequence ID" value="SEG00935.1"/>
    <property type="molecule type" value="Genomic_DNA"/>
</dbReference>
<dbReference type="GO" id="GO:0016020">
    <property type="term" value="C:membrane"/>
    <property type="evidence" value="ECO:0007669"/>
    <property type="project" value="GOC"/>
</dbReference>
<dbReference type="Gene3D" id="3.20.20.80">
    <property type="entry name" value="Glycosidases"/>
    <property type="match status" value="1"/>
</dbReference>
<dbReference type="AlphaFoldDB" id="A0A1H5WNR0"/>
<dbReference type="InterPro" id="IPR033452">
    <property type="entry name" value="GH30_C"/>
</dbReference>
<dbReference type="SUPFAM" id="SSF51445">
    <property type="entry name" value="(Trans)glycosidases"/>
    <property type="match status" value="1"/>
</dbReference>
<feature type="signal peptide" evidence="5">
    <location>
        <begin position="1"/>
        <end position="24"/>
    </location>
</feature>
<dbReference type="Proteomes" id="UP000236738">
    <property type="component" value="Unassembled WGS sequence"/>
</dbReference>
<keyword evidence="3 4" id="KW-0378">Hydrolase</keyword>
<evidence type="ECO:0000256" key="4">
    <source>
        <dbReference type="RuleBase" id="RU361188"/>
    </source>
</evidence>
<dbReference type="Pfam" id="PF02055">
    <property type="entry name" value="Glyco_hydro_30"/>
    <property type="match status" value="1"/>
</dbReference>
<evidence type="ECO:0000256" key="1">
    <source>
        <dbReference type="ARBA" id="ARBA00005382"/>
    </source>
</evidence>
<dbReference type="PANTHER" id="PTHR11069:SF23">
    <property type="entry name" value="LYSOSOMAL ACID GLUCOSYLCERAMIDASE"/>
    <property type="match status" value="1"/>
</dbReference>
<feature type="domain" description="Glycosyl hydrolase family 30 TIM-barrel" evidence="6">
    <location>
        <begin position="89"/>
        <end position="420"/>
    </location>
</feature>